<dbReference type="Proteomes" id="UP000823927">
    <property type="component" value="Unassembled WGS sequence"/>
</dbReference>
<keyword evidence="2" id="KW-0732">Signal</keyword>
<feature type="chain" id="PRO_5038800948" description="PepSY domain-containing protein" evidence="2">
    <location>
        <begin position="22"/>
        <end position="355"/>
    </location>
</feature>
<dbReference type="EMBL" id="DVIT01000052">
    <property type="protein sequence ID" value="HIS48335.1"/>
    <property type="molecule type" value="Genomic_DNA"/>
</dbReference>
<feature type="compositionally biased region" description="Low complexity" evidence="1">
    <location>
        <begin position="46"/>
        <end position="58"/>
    </location>
</feature>
<reference evidence="3" key="2">
    <citation type="journal article" date="2021" name="PeerJ">
        <title>Extensive microbial diversity within the chicken gut microbiome revealed by metagenomics and culture.</title>
        <authorList>
            <person name="Gilroy R."/>
            <person name="Ravi A."/>
            <person name="Getino M."/>
            <person name="Pursley I."/>
            <person name="Horton D.L."/>
            <person name="Alikhan N.F."/>
            <person name="Baker D."/>
            <person name="Gharbi K."/>
            <person name="Hall N."/>
            <person name="Watson M."/>
            <person name="Adriaenssens E.M."/>
            <person name="Foster-Nyarko E."/>
            <person name="Jarju S."/>
            <person name="Secka A."/>
            <person name="Antonio M."/>
            <person name="Oren A."/>
            <person name="Chaudhuri R.R."/>
            <person name="La Ragione R."/>
            <person name="Hildebrand F."/>
            <person name="Pallen M.J."/>
        </authorList>
    </citation>
    <scope>NUCLEOTIDE SEQUENCE</scope>
    <source>
        <strain evidence="3">CHK178-757</strain>
    </source>
</reference>
<sequence>MYEKKLLIAPAVVLSVLAACAQPDPQLQAEMSAETNISMESGGNFESVDSSDASSVESQTEAGGDFTQLQAVDGTTVTETIGEGDYVLTLDADVHIPDVSPQEGTFAAKSLNLSAIEDALGNGETLSPESSGTRYISQDSSISFFVPPGPIGSALFENQNLSSYYSGANPYTKLPDEMTEQENAFVSEMTVAAQESLENIMPVSQLKNTGYQVFEDNDLSYASLSFISEFAGYPLIDASQAAYMVTDVTLGTEGVIRVNFQGFYDMGESVDTDVLSLEEVLEIVRTGVEEKNINTYPIPVTDISLAYMVENVTETSADFYPVWCFSGDVDAAIGHHPLICIDARNGSIVSMFSQY</sequence>
<proteinExistence type="predicted"/>
<dbReference type="AlphaFoldDB" id="A0A9D1F6F9"/>
<comment type="caution">
    <text evidence="3">The sequence shown here is derived from an EMBL/GenBank/DDBJ whole genome shotgun (WGS) entry which is preliminary data.</text>
</comment>
<protein>
    <recommendedName>
        <fullName evidence="5">PepSY domain-containing protein</fullName>
    </recommendedName>
</protein>
<feature type="signal peptide" evidence="2">
    <location>
        <begin position="1"/>
        <end position="21"/>
    </location>
</feature>
<reference evidence="3" key="1">
    <citation type="submission" date="2020-10" db="EMBL/GenBank/DDBJ databases">
        <authorList>
            <person name="Gilroy R."/>
        </authorList>
    </citation>
    <scope>NUCLEOTIDE SEQUENCE</scope>
    <source>
        <strain evidence="3">CHK178-757</strain>
    </source>
</reference>
<evidence type="ECO:0000313" key="3">
    <source>
        <dbReference type="EMBL" id="HIS48335.1"/>
    </source>
</evidence>
<evidence type="ECO:0000313" key="4">
    <source>
        <dbReference type="Proteomes" id="UP000823927"/>
    </source>
</evidence>
<evidence type="ECO:0000256" key="1">
    <source>
        <dbReference type="SAM" id="MobiDB-lite"/>
    </source>
</evidence>
<feature type="region of interest" description="Disordered" evidence="1">
    <location>
        <begin position="40"/>
        <end position="66"/>
    </location>
</feature>
<dbReference type="PROSITE" id="PS51257">
    <property type="entry name" value="PROKAR_LIPOPROTEIN"/>
    <property type="match status" value="1"/>
</dbReference>
<organism evidence="3 4">
    <name type="scientific">Candidatus Scybalocola faecigallinarum</name>
    <dbReference type="NCBI Taxonomy" id="2840941"/>
    <lineage>
        <taxon>Bacteria</taxon>
        <taxon>Bacillati</taxon>
        <taxon>Bacillota</taxon>
        <taxon>Clostridia</taxon>
        <taxon>Lachnospirales</taxon>
        <taxon>Lachnospiraceae</taxon>
        <taxon>Lachnospiraceae incertae sedis</taxon>
        <taxon>Candidatus Scybalocola (ex Gilroy et al. 2021)</taxon>
    </lineage>
</organism>
<name>A0A9D1F6F9_9FIRM</name>
<accession>A0A9D1F6F9</accession>
<evidence type="ECO:0000256" key="2">
    <source>
        <dbReference type="SAM" id="SignalP"/>
    </source>
</evidence>
<gene>
    <name evidence="3" type="ORF">IAB46_12415</name>
</gene>
<evidence type="ECO:0008006" key="5">
    <source>
        <dbReference type="Google" id="ProtNLM"/>
    </source>
</evidence>